<keyword evidence="1 2" id="KW-0812">Transmembrane</keyword>
<comment type="caution">
    <text evidence="2">The sequence shown here is derived from an EMBL/GenBank/DDBJ whole genome shotgun (WGS) entry which is preliminary data.</text>
</comment>
<evidence type="ECO:0000313" key="2">
    <source>
        <dbReference type="EMBL" id="KFG56802.1"/>
    </source>
</evidence>
<sequence length="88" mass="9581">TCKVVAAAMVMASSIGCLVCAVIQMWEACRRPAVWSCSLETCSQPQSRRRALQIVLAGLSTVVWSTRDAWEGYQQVGCPHCIRGTPLP</sequence>
<dbReference type="EMBL" id="AFYV02003045">
    <property type="protein sequence ID" value="KFG56802.1"/>
    <property type="molecule type" value="Genomic_DNA"/>
</dbReference>
<evidence type="ECO:0000256" key="1">
    <source>
        <dbReference type="SAM" id="Phobius"/>
    </source>
</evidence>
<feature type="non-terminal residue" evidence="2">
    <location>
        <position position="1"/>
    </location>
</feature>
<keyword evidence="1" id="KW-1133">Transmembrane helix</keyword>
<keyword evidence="1" id="KW-0472">Membrane</keyword>
<accession>A0A086LJI4</accession>
<dbReference type="AlphaFoldDB" id="A0A086LJI4"/>
<name>A0A086LJI4_TOXGO</name>
<gene>
    <name evidence="2" type="ORF">TGRUB_433810</name>
</gene>
<dbReference type="Proteomes" id="UP000028834">
    <property type="component" value="Unassembled WGS sequence"/>
</dbReference>
<organism evidence="2 3">
    <name type="scientific">Toxoplasma gondii RUB</name>
    <dbReference type="NCBI Taxonomy" id="935652"/>
    <lineage>
        <taxon>Eukaryota</taxon>
        <taxon>Sar</taxon>
        <taxon>Alveolata</taxon>
        <taxon>Apicomplexa</taxon>
        <taxon>Conoidasida</taxon>
        <taxon>Coccidia</taxon>
        <taxon>Eucoccidiorida</taxon>
        <taxon>Eimeriorina</taxon>
        <taxon>Sarcocystidae</taxon>
        <taxon>Toxoplasma</taxon>
    </lineage>
</organism>
<dbReference type="VEuPathDB" id="ToxoDB:TGRUB_433810"/>
<reference evidence="2 3" key="1">
    <citation type="submission" date="2014-05" db="EMBL/GenBank/DDBJ databases">
        <authorList>
            <person name="Sibley D."/>
            <person name="Venepally P."/>
            <person name="Karamycheva S."/>
            <person name="Hadjithomas M."/>
            <person name="Khan A."/>
            <person name="Brunk B."/>
            <person name="Roos D."/>
            <person name="Caler E."/>
            <person name="Lorenzi H."/>
        </authorList>
    </citation>
    <scope>NUCLEOTIDE SEQUENCE [LARGE SCALE GENOMIC DNA]</scope>
    <source>
        <strain evidence="2 3">RUB</strain>
    </source>
</reference>
<proteinExistence type="predicted"/>
<protein>
    <submittedName>
        <fullName evidence="2">Putative transmembrane protein</fullName>
    </submittedName>
</protein>
<evidence type="ECO:0000313" key="3">
    <source>
        <dbReference type="Proteomes" id="UP000028834"/>
    </source>
</evidence>
<feature type="transmembrane region" description="Helical" evidence="1">
    <location>
        <begin position="6"/>
        <end position="26"/>
    </location>
</feature>